<keyword evidence="1" id="KW-0812">Transmembrane</keyword>
<evidence type="ECO:0000313" key="4">
    <source>
        <dbReference type="Proteomes" id="UP000597444"/>
    </source>
</evidence>
<evidence type="ECO:0000256" key="1">
    <source>
        <dbReference type="SAM" id="Phobius"/>
    </source>
</evidence>
<feature type="transmembrane region" description="Helical" evidence="1">
    <location>
        <begin position="12"/>
        <end position="31"/>
    </location>
</feature>
<keyword evidence="1" id="KW-1133">Transmembrane helix</keyword>
<organism evidence="3 4">
    <name type="scientific">Reticulibacter mediterranei</name>
    <dbReference type="NCBI Taxonomy" id="2778369"/>
    <lineage>
        <taxon>Bacteria</taxon>
        <taxon>Bacillati</taxon>
        <taxon>Chloroflexota</taxon>
        <taxon>Ktedonobacteria</taxon>
        <taxon>Ktedonobacterales</taxon>
        <taxon>Reticulibacteraceae</taxon>
        <taxon>Reticulibacter</taxon>
    </lineage>
</organism>
<dbReference type="EMBL" id="BNJK01000002">
    <property type="protein sequence ID" value="GHO97763.1"/>
    <property type="molecule type" value="Genomic_DNA"/>
</dbReference>
<dbReference type="Proteomes" id="UP000597444">
    <property type="component" value="Unassembled WGS sequence"/>
</dbReference>
<protein>
    <recommendedName>
        <fullName evidence="2">3-keto-alpha-glucoside-1,2-lyase/3-keto-2-hydroxy-glucal hydratase domain-containing protein</fullName>
    </recommendedName>
</protein>
<keyword evidence="4" id="KW-1185">Reference proteome</keyword>
<sequence length="257" mass="28276">MGNSQRERAINMALVLGSAFALLLLIITSVIEITVQLNIAQQTVLQSHQVTQARQATATAAVNAYPAYLPGSGTVLISDPLQQEKYWRSGMDSDFGGSCQFKDGALHVREEKANRNYACYSFLSSFTNFALEVQMTIIQGDCGNVNIGIAPSSDMYYYIEICSYGRCRLIKYLDNTGKKTVHLVERDGTAAIKQGFNQTNLLAIYAKKNILRVFVNGQQIVMAQDGNGTMGPIGLSAVDFKNATEVMYTQARVWTLN</sequence>
<evidence type="ECO:0000313" key="3">
    <source>
        <dbReference type="EMBL" id="GHO97763.1"/>
    </source>
</evidence>
<gene>
    <name evidence="3" type="ORF">KSF_078110</name>
</gene>
<accession>A0A8J3N6N5</accession>
<dbReference type="InterPro" id="IPR010496">
    <property type="entry name" value="AL/BT2_dom"/>
</dbReference>
<dbReference type="Pfam" id="PF06439">
    <property type="entry name" value="3keto-disac_hyd"/>
    <property type="match status" value="1"/>
</dbReference>
<keyword evidence="1" id="KW-0472">Membrane</keyword>
<name>A0A8J3N6N5_9CHLR</name>
<dbReference type="RefSeq" id="WP_220208542.1">
    <property type="nucleotide sequence ID" value="NZ_BNJK01000002.1"/>
</dbReference>
<reference evidence="3" key="1">
    <citation type="submission" date="2020-10" db="EMBL/GenBank/DDBJ databases">
        <title>Taxonomic study of unclassified bacteria belonging to the class Ktedonobacteria.</title>
        <authorList>
            <person name="Yabe S."/>
            <person name="Wang C.M."/>
            <person name="Zheng Y."/>
            <person name="Sakai Y."/>
            <person name="Cavaletti L."/>
            <person name="Monciardini P."/>
            <person name="Donadio S."/>
        </authorList>
    </citation>
    <scope>NUCLEOTIDE SEQUENCE</scope>
    <source>
        <strain evidence="3">ID150040</strain>
    </source>
</reference>
<comment type="caution">
    <text evidence="3">The sequence shown here is derived from an EMBL/GenBank/DDBJ whole genome shotgun (WGS) entry which is preliminary data.</text>
</comment>
<proteinExistence type="predicted"/>
<feature type="domain" description="3-keto-alpha-glucoside-1,2-lyase/3-keto-2-hydroxy-glucal hydratase" evidence="2">
    <location>
        <begin position="87"/>
        <end position="238"/>
    </location>
</feature>
<evidence type="ECO:0000259" key="2">
    <source>
        <dbReference type="Pfam" id="PF06439"/>
    </source>
</evidence>
<dbReference type="GO" id="GO:0016787">
    <property type="term" value="F:hydrolase activity"/>
    <property type="evidence" value="ECO:0007669"/>
    <property type="project" value="InterPro"/>
</dbReference>
<dbReference type="AlphaFoldDB" id="A0A8J3N6N5"/>
<dbReference type="Gene3D" id="2.60.120.560">
    <property type="entry name" value="Exo-inulinase, domain 1"/>
    <property type="match status" value="1"/>
</dbReference>